<comment type="subcellular location">
    <subcellularLocation>
        <location evidence="1">Cell membrane</location>
        <topology evidence="1">Multi-pass membrane protein</topology>
    </subcellularLocation>
</comment>
<dbReference type="InterPro" id="IPR003838">
    <property type="entry name" value="ABC3_permease_C"/>
</dbReference>
<dbReference type="PANTHER" id="PTHR30572">
    <property type="entry name" value="MEMBRANE COMPONENT OF TRANSPORTER-RELATED"/>
    <property type="match status" value="1"/>
</dbReference>
<dbReference type="Proteomes" id="UP000295135">
    <property type="component" value="Unassembled WGS sequence"/>
</dbReference>
<sequence>MSLRRLNLGALLAESLRAMAMNRLRTALAMLGMVIGVAAVVLMLAVGRGAQLAVEQSIASMGSNLFIVLSGASTSGGLRTGAGTIPTLTLNDAEAIAQLPSVKAAAPVFQGSAQMVYGANNWSTVVYGSTPAFFEVRGWSFAAGHGFDHSDVRGATRVVVLGKTVAQNLFGDEDPVGKMVRIRNSPYRVVGLLEAKGQSLDGRDQDDTAMVPVTTAQRKLFGNPFPGTVRFISVQAVSSQMMEEAEREMTQLLRQRHRLGERAENDFTIRNLTASAEAEAASAKAMSFMLGAIASISLLVGGIGIMNIMLVSVTERTREIGIRMAVGARRRDILVQFLLEAVIICVAGGLIGVLLGVGGAWLMSATAGMTVVVTLGSILLAFAFAAGIGIFFGFYPARRGAGLSPVEALRYE</sequence>
<dbReference type="GO" id="GO:0022857">
    <property type="term" value="F:transmembrane transporter activity"/>
    <property type="evidence" value="ECO:0007669"/>
    <property type="project" value="TreeGrafter"/>
</dbReference>
<keyword evidence="4 8" id="KW-1133">Transmembrane helix</keyword>
<keyword evidence="5 8" id="KW-0472">Membrane</keyword>
<dbReference type="PANTHER" id="PTHR30572:SF4">
    <property type="entry name" value="ABC TRANSPORTER PERMEASE YTRF"/>
    <property type="match status" value="1"/>
</dbReference>
<evidence type="ECO:0000259" key="9">
    <source>
        <dbReference type="Pfam" id="PF02687"/>
    </source>
</evidence>
<feature type="transmembrane region" description="Helical" evidence="8">
    <location>
        <begin position="27"/>
        <end position="47"/>
    </location>
</feature>
<accession>A0A4R3JXM9</accession>
<proteinExistence type="inferred from homology"/>
<feature type="domain" description="MacB-like periplasmic core" evidence="10">
    <location>
        <begin position="26"/>
        <end position="252"/>
    </location>
</feature>
<dbReference type="Pfam" id="PF02687">
    <property type="entry name" value="FtsX"/>
    <property type="match status" value="1"/>
</dbReference>
<evidence type="ECO:0000256" key="8">
    <source>
        <dbReference type="SAM" id="Phobius"/>
    </source>
</evidence>
<dbReference type="GO" id="GO:0005886">
    <property type="term" value="C:plasma membrane"/>
    <property type="evidence" value="ECO:0007669"/>
    <property type="project" value="UniProtKB-SubCell"/>
</dbReference>
<dbReference type="InterPro" id="IPR025857">
    <property type="entry name" value="MacB_PCD"/>
</dbReference>
<feature type="transmembrane region" description="Helical" evidence="8">
    <location>
        <begin position="334"/>
        <end position="363"/>
    </location>
</feature>
<feature type="transmembrane region" description="Helical" evidence="8">
    <location>
        <begin position="288"/>
        <end position="313"/>
    </location>
</feature>
<protein>
    <submittedName>
        <fullName evidence="11">Putative ABC transport system permease protein</fullName>
    </submittedName>
</protein>
<dbReference type="InterPro" id="IPR050250">
    <property type="entry name" value="Macrolide_Exporter_MacB"/>
</dbReference>
<evidence type="ECO:0000256" key="4">
    <source>
        <dbReference type="ARBA" id="ARBA00022989"/>
    </source>
</evidence>
<reference evidence="11 12" key="1">
    <citation type="submission" date="2019-03" db="EMBL/GenBank/DDBJ databases">
        <title>Genomic Encyclopedia of Type Strains, Phase IV (KMG-IV): sequencing the most valuable type-strain genomes for metagenomic binning, comparative biology and taxonomic classification.</title>
        <authorList>
            <person name="Goeker M."/>
        </authorList>
    </citation>
    <scope>NUCLEOTIDE SEQUENCE [LARGE SCALE GENOMIC DNA]</scope>
    <source>
        <strain evidence="11 12">DSM 103923</strain>
    </source>
</reference>
<name>A0A4R3JXM9_9PROT</name>
<evidence type="ECO:0000256" key="6">
    <source>
        <dbReference type="ARBA" id="ARBA00038076"/>
    </source>
</evidence>
<evidence type="ECO:0000256" key="5">
    <source>
        <dbReference type="ARBA" id="ARBA00023136"/>
    </source>
</evidence>
<comment type="similarity">
    <text evidence="6">Belongs to the ABC-4 integral membrane protein family.</text>
</comment>
<evidence type="ECO:0000313" key="11">
    <source>
        <dbReference type="EMBL" id="TCS73084.1"/>
    </source>
</evidence>
<keyword evidence="7" id="KW-0175">Coiled coil</keyword>
<keyword evidence="2" id="KW-1003">Cell membrane</keyword>
<evidence type="ECO:0000256" key="2">
    <source>
        <dbReference type="ARBA" id="ARBA00022475"/>
    </source>
</evidence>
<feature type="transmembrane region" description="Helical" evidence="8">
    <location>
        <begin position="369"/>
        <end position="395"/>
    </location>
</feature>
<comment type="caution">
    <text evidence="11">The sequence shown here is derived from an EMBL/GenBank/DDBJ whole genome shotgun (WGS) entry which is preliminary data.</text>
</comment>
<evidence type="ECO:0000256" key="1">
    <source>
        <dbReference type="ARBA" id="ARBA00004651"/>
    </source>
</evidence>
<feature type="domain" description="ABC3 transporter permease C-terminal" evidence="9">
    <location>
        <begin position="292"/>
        <end position="405"/>
    </location>
</feature>
<dbReference type="Pfam" id="PF12704">
    <property type="entry name" value="MacB_PCD"/>
    <property type="match status" value="1"/>
</dbReference>
<keyword evidence="3 8" id="KW-0812">Transmembrane</keyword>
<evidence type="ECO:0000313" key="12">
    <source>
        <dbReference type="Proteomes" id="UP000295135"/>
    </source>
</evidence>
<keyword evidence="12" id="KW-1185">Reference proteome</keyword>
<evidence type="ECO:0000259" key="10">
    <source>
        <dbReference type="Pfam" id="PF12704"/>
    </source>
</evidence>
<evidence type="ECO:0000256" key="7">
    <source>
        <dbReference type="SAM" id="Coils"/>
    </source>
</evidence>
<evidence type="ECO:0000256" key="3">
    <source>
        <dbReference type="ARBA" id="ARBA00022692"/>
    </source>
</evidence>
<feature type="coiled-coil region" evidence="7">
    <location>
        <begin position="235"/>
        <end position="262"/>
    </location>
</feature>
<dbReference type="RefSeq" id="WP_197721767.1">
    <property type="nucleotide sequence ID" value="NZ_AP018721.1"/>
</dbReference>
<organism evidence="11 12">
    <name type="scientific">Sulfuritortus calidifontis</name>
    <dbReference type="NCBI Taxonomy" id="1914471"/>
    <lineage>
        <taxon>Bacteria</taxon>
        <taxon>Pseudomonadati</taxon>
        <taxon>Pseudomonadota</taxon>
        <taxon>Betaproteobacteria</taxon>
        <taxon>Nitrosomonadales</taxon>
        <taxon>Thiobacillaceae</taxon>
        <taxon>Sulfuritortus</taxon>
    </lineage>
</organism>
<gene>
    <name evidence="11" type="ORF">EDC61_103207</name>
</gene>
<dbReference type="EMBL" id="SLZY01000003">
    <property type="protein sequence ID" value="TCS73084.1"/>
    <property type="molecule type" value="Genomic_DNA"/>
</dbReference>
<dbReference type="AlphaFoldDB" id="A0A4R3JXM9"/>